<keyword evidence="7" id="KW-1185">Reference proteome</keyword>
<sequence>MSNKREKKPKVSGPVKPSGWPVEPSPVTLTLSSLTFPQTSLRAIEGKPPFMRCLLHTNTMAVHGLHTDLPLLIENNGKKIIVHGWPSPKSGVSDIGLDETIIKYLDLPKAAKITLTPIDEFVDADRVVLGNCPDTICKILPSVYDGIVVTEGSTVFFGTRQFSILSGGPETAPHFRVTSQTAFVSSVVSVTAVPKSLQPQFDEIQKFITSNPRKSFILHGPSGSGKTVLTSAIVNQNTSLSFALFSIPSILSGTFGAAERSLRAARNRDIIILENMEVLSSDEVSRRLISSIATISEHTTIIATTTDIDSFPRILRQGGRISENIELQAPSATEREMILKQILDDSGIKYDDTDVKAAATAATGFVGGDLQRLCSEAIIDSYDQSSLSLTKALSRVKPASLRHITLEIPTVKWSDIGGYEDVKQKLKESVTLPLEKPEAFTRLGVRPPRGVLLFGPPGCSKTLMAKAVATESRMNFIAVKGPELFSKFVGESEKAVAGVFKKARSAAPSIVFFDEIDAMATKRGSGLESGSNVTDRVLTQLLTEMDGVSTKFDQSVVVIAATNRPDLLDSALLRPGRFDRLVYVSLPNEDARKEIFKVHIAKMRFSTDTDIDELSKRTEGYSGAEIAAVCRESAMNALREEPPADIVEKRHIEKALETVKPRTPKSLLDFYANFEAQRKY</sequence>
<evidence type="ECO:0000256" key="3">
    <source>
        <dbReference type="ARBA" id="ARBA00022840"/>
    </source>
</evidence>
<dbReference type="Pfam" id="PF17862">
    <property type="entry name" value="AAA_lid_3"/>
    <property type="match status" value="1"/>
</dbReference>
<dbReference type="KEGG" id="tva:5466855"/>
<dbReference type="EMBL" id="DS113191">
    <property type="protein sequence ID" value="EAY21307.1"/>
    <property type="molecule type" value="Genomic_DNA"/>
</dbReference>
<dbReference type="GO" id="GO:0005737">
    <property type="term" value="C:cytoplasm"/>
    <property type="evidence" value="ECO:0000318"/>
    <property type="project" value="GO_Central"/>
</dbReference>
<evidence type="ECO:0000313" key="6">
    <source>
        <dbReference type="EMBL" id="EAY21307.1"/>
    </source>
</evidence>
<name>A2DE89_TRIV3</name>
<dbReference type="InParanoid" id="A2DE89"/>
<dbReference type="AlphaFoldDB" id="A2DE89"/>
<keyword evidence="2 4" id="KW-0547">Nucleotide-binding</keyword>
<reference evidence="6" key="1">
    <citation type="submission" date="2006-10" db="EMBL/GenBank/DDBJ databases">
        <authorList>
            <person name="Amadeo P."/>
            <person name="Zhao Q."/>
            <person name="Wortman J."/>
            <person name="Fraser-Liggett C."/>
            <person name="Carlton J."/>
        </authorList>
    </citation>
    <scope>NUCLEOTIDE SEQUENCE</scope>
    <source>
        <strain evidence="6">G3</strain>
    </source>
</reference>
<reference evidence="6" key="2">
    <citation type="journal article" date="2007" name="Science">
        <title>Draft genome sequence of the sexually transmitted pathogen Trichomonas vaginalis.</title>
        <authorList>
            <person name="Carlton J.M."/>
            <person name="Hirt R.P."/>
            <person name="Silva J.C."/>
            <person name="Delcher A.L."/>
            <person name="Schatz M."/>
            <person name="Zhao Q."/>
            <person name="Wortman J.R."/>
            <person name="Bidwell S.L."/>
            <person name="Alsmark U.C.M."/>
            <person name="Besteiro S."/>
            <person name="Sicheritz-Ponten T."/>
            <person name="Noel C.J."/>
            <person name="Dacks J.B."/>
            <person name="Foster P.G."/>
            <person name="Simillion C."/>
            <person name="Van de Peer Y."/>
            <person name="Miranda-Saavedra D."/>
            <person name="Barton G.J."/>
            <person name="Westrop G.D."/>
            <person name="Mueller S."/>
            <person name="Dessi D."/>
            <person name="Fiori P.L."/>
            <person name="Ren Q."/>
            <person name="Paulsen I."/>
            <person name="Zhang H."/>
            <person name="Bastida-Corcuera F.D."/>
            <person name="Simoes-Barbosa A."/>
            <person name="Brown M.T."/>
            <person name="Hayes R.D."/>
            <person name="Mukherjee M."/>
            <person name="Okumura C.Y."/>
            <person name="Schneider R."/>
            <person name="Smith A.J."/>
            <person name="Vanacova S."/>
            <person name="Villalvazo M."/>
            <person name="Haas B.J."/>
            <person name="Pertea M."/>
            <person name="Feldblyum T.V."/>
            <person name="Utterback T.R."/>
            <person name="Shu C.L."/>
            <person name="Osoegawa K."/>
            <person name="de Jong P.J."/>
            <person name="Hrdy I."/>
            <person name="Horvathova L."/>
            <person name="Zubacova Z."/>
            <person name="Dolezal P."/>
            <person name="Malik S.B."/>
            <person name="Logsdon J.M. Jr."/>
            <person name="Henze K."/>
            <person name="Gupta A."/>
            <person name="Wang C.C."/>
            <person name="Dunne R.L."/>
            <person name="Upcroft J.A."/>
            <person name="Upcroft P."/>
            <person name="White O."/>
            <person name="Salzberg S.L."/>
            <person name="Tang P."/>
            <person name="Chiu C.-H."/>
            <person name="Lee Y.-S."/>
            <person name="Embley T.M."/>
            <person name="Coombs G.H."/>
            <person name="Mottram J.C."/>
            <person name="Tachezy J."/>
            <person name="Fraser-Liggett C.M."/>
            <person name="Johnson P.J."/>
        </authorList>
    </citation>
    <scope>NUCLEOTIDE SEQUENCE [LARGE SCALE GENOMIC DNA]</scope>
    <source>
        <strain evidence="6">G3</strain>
    </source>
</reference>
<dbReference type="PANTHER" id="PTHR23077">
    <property type="entry name" value="AAA-FAMILY ATPASE"/>
    <property type="match status" value="1"/>
</dbReference>
<evidence type="ECO:0000256" key="2">
    <source>
        <dbReference type="ARBA" id="ARBA00022741"/>
    </source>
</evidence>
<evidence type="ECO:0000259" key="5">
    <source>
        <dbReference type="SMART" id="SM00382"/>
    </source>
</evidence>
<dbReference type="GO" id="GO:0005524">
    <property type="term" value="F:ATP binding"/>
    <property type="evidence" value="ECO:0007669"/>
    <property type="project" value="UniProtKB-KW"/>
</dbReference>
<evidence type="ECO:0000256" key="4">
    <source>
        <dbReference type="RuleBase" id="RU003651"/>
    </source>
</evidence>
<evidence type="ECO:0000256" key="1">
    <source>
        <dbReference type="ARBA" id="ARBA00022737"/>
    </source>
</evidence>
<gene>
    <name evidence="6" type="ORF">TVAG_166820</name>
</gene>
<dbReference type="CDD" id="cd19511">
    <property type="entry name" value="RecA-like_CDC48_r2-like"/>
    <property type="match status" value="1"/>
</dbReference>
<dbReference type="InterPro" id="IPR027417">
    <property type="entry name" value="P-loop_NTPase"/>
</dbReference>
<proteinExistence type="inferred from homology"/>
<feature type="domain" description="AAA+ ATPase" evidence="5">
    <location>
        <begin position="447"/>
        <end position="588"/>
    </location>
</feature>
<accession>A2DE89</accession>
<dbReference type="GO" id="GO:0042273">
    <property type="term" value="P:ribosomal large subunit biogenesis"/>
    <property type="evidence" value="ECO:0000318"/>
    <property type="project" value="GO_Central"/>
</dbReference>
<keyword evidence="3 4" id="KW-0067">ATP-binding</keyword>
<dbReference type="STRING" id="5722.A2DE89"/>
<dbReference type="InterPro" id="IPR003593">
    <property type="entry name" value="AAA+_ATPase"/>
</dbReference>
<dbReference type="GO" id="GO:0016887">
    <property type="term" value="F:ATP hydrolysis activity"/>
    <property type="evidence" value="ECO:0000318"/>
    <property type="project" value="GO_Central"/>
</dbReference>
<protein>
    <submittedName>
        <fullName evidence="6">ATPase, AAA family protein</fullName>
    </submittedName>
</protein>
<dbReference type="SMART" id="SM00382">
    <property type="entry name" value="AAA"/>
    <property type="match status" value="2"/>
</dbReference>
<dbReference type="Gene3D" id="3.40.50.300">
    <property type="entry name" value="P-loop containing nucleotide triphosphate hydrolases"/>
    <property type="match status" value="2"/>
</dbReference>
<dbReference type="Proteomes" id="UP000001542">
    <property type="component" value="Unassembled WGS sequence"/>
</dbReference>
<dbReference type="InterPro" id="IPR050168">
    <property type="entry name" value="AAA_ATPase_domain"/>
</dbReference>
<keyword evidence="1" id="KW-0677">Repeat</keyword>
<dbReference type="SMR" id="A2DE89"/>
<dbReference type="Pfam" id="PF00004">
    <property type="entry name" value="AAA"/>
    <property type="match status" value="2"/>
</dbReference>
<dbReference type="FunFam" id="3.40.50.300:FF:000661">
    <property type="entry name" value="calmodulin-interacting protein 111 isoform X1"/>
    <property type="match status" value="1"/>
</dbReference>
<dbReference type="FunFam" id="1.10.8.60:FF:000069">
    <property type="entry name" value="spermatogenesis-associated protein 5 isoform X1"/>
    <property type="match status" value="1"/>
</dbReference>
<dbReference type="InterPro" id="IPR041569">
    <property type="entry name" value="AAA_lid_3"/>
</dbReference>
<dbReference type="VEuPathDB" id="TrichDB:TVAG_166820"/>
<comment type="similarity">
    <text evidence="4">Belongs to the AAA ATPase family.</text>
</comment>
<dbReference type="InterPro" id="IPR003959">
    <property type="entry name" value="ATPase_AAA_core"/>
</dbReference>
<dbReference type="RefSeq" id="XP_001582293.1">
    <property type="nucleotide sequence ID" value="XM_001582243.1"/>
</dbReference>
<dbReference type="InterPro" id="IPR003960">
    <property type="entry name" value="ATPase_AAA_CS"/>
</dbReference>
<dbReference type="PROSITE" id="PS00674">
    <property type="entry name" value="AAA"/>
    <property type="match status" value="1"/>
</dbReference>
<dbReference type="PANTHER" id="PTHR23077:SF27">
    <property type="entry name" value="ATPASE FAMILY GENE 2 PROTEIN HOMOLOG A"/>
    <property type="match status" value="1"/>
</dbReference>
<dbReference type="eggNOG" id="KOG0730">
    <property type="taxonomic scope" value="Eukaryota"/>
</dbReference>
<organism evidence="6 7">
    <name type="scientific">Trichomonas vaginalis (strain ATCC PRA-98 / G3)</name>
    <dbReference type="NCBI Taxonomy" id="412133"/>
    <lineage>
        <taxon>Eukaryota</taxon>
        <taxon>Metamonada</taxon>
        <taxon>Parabasalia</taxon>
        <taxon>Trichomonadida</taxon>
        <taxon>Trichomonadidae</taxon>
        <taxon>Trichomonas</taxon>
    </lineage>
</organism>
<feature type="domain" description="AAA+ ATPase" evidence="5">
    <location>
        <begin position="212"/>
        <end position="331"/>
    </location>
</feature>
<dbReference type="OMA" id="NCPDTIC"/>
<dbReference type="Gene3D" id="1.10.8.60">
    <property type="match status" value="2"/>
</dbReference>
<evidence type="ECO:0000313" key="7">
    <source>
        <dbReference type="Proteomes" id="UP000001542"/>
    </source>
</evidence>
<dbReference type="OrthoDB" id="27435at2759"/>
<dbReference type="VEuPathDB" id="TrichDB:TVAGG3_0175910"/>
<dbReference type="SUPFAM" id="SSF52540">
    <property type="entry name" value="P-loop containing nucleoside triphosphate hydrolases"/>
    <property type="match status" value="2"/>
</dbReference>